<reference evidence="1 2" key="1">
    <citation type="submission" date="2015-08" db="EMBL/GenBank/DDBJ databases">
        <title>Next Generation Sequencing and Analysis of the Genome of Puccinia sorghi L Schw, the Causal Agent of Maize Common Rust.</title>
        <authorList>
            <person name="Rochi L."/>
            <person name="Burguener G."/>
            <person name="Darino M."/>
            <person name="Turjanski A."/>
            <person name="Kreff E."/>
            <person name="Dieguez M.J."/>
            <person name="Sacco F."/>
        </authorList>
    </citation>
    <scope>NUCLEOTIDE SEQUENCE [LARGE SCALE GENOMIC DNA]</scope>
    <source>
        <strain evidence="1 2">RO10H11247</strain>
    </source>
</reference>
<gene>
    <name evidence="1" type="ORF">VP01_4488g1</name>
</gene>
<organism evidence="1 2">
    <name type="scientific">Puccinia sorghi</name>
    <dbReference type="NCBI Taxonomy" id="27349"/>
    <lineage>
        <taxon>Eukaryota</taxon>
        <taxon>Fungi</taxon>
        <taxon>Dikarya</taxon>
        <taxon>Basidiomycota</taxon>
        <taxon>Pucciniomycotina</taxon>
        <taxon>Pucciniomycetes</taxon>
        <taxon>Pucciniales</taxon>
        <taxon>Pucciniaceae</taxon>
        <taxon>Puccinia</taxon>
    </lineage>
</organism>
<name>A0A0L6UP90_9BASI</name>
<accession>A0A0L6UP90</accession>
<dbReference type="AlphaFoldDB" id="A0A0L6UP90"/>
<evidence type="ECO:0000313" key="1">
    <source>
        <dbReference type="EMBL" id="KNZ50331.1"/>
    </source>
</evidence>
<dbReference type="EMBL" id="LAVV01009599">
    <property type="protein sequence ID" value="KNZ50331.1"/>
    <property type="molecule type" value="Genomic_DNA"/>
</dbReference>
<sequence length="489" mass="54032">METVAATCKLVPNNGTMGGSWLIALNDKKDQKTQKSEKESGNSTLKIYSGETVGREMQINEILPTDPENLSDDAPWRPTVDGTMHCRPNHFTQSSRNCWTSYFQSKLSNSSATTSNLVASALGNKLEKADKHQVAAFSYVCFIMSWMSKLLASYNECKISFMSSHHRKGKSPAKSSTSLSSFISLDAKSKHEILNFMLCLLIPTGPLSQPNNTESQKKLAISSWAIMVLVVLCYEPNAGKEPSDVVTNAHLSFRLLAAAPFAQRPSTSPSEAPIQIAKIMLEKNFAALLSNALADVDLNFPSVQRLLNSILRPLEHFTKAVTKISQASSKQKGGDSTAAPASMIEMQWSFIEIQPLVYTKANWSPETEIICHQCQKKRINFMMTMQIWMIWMMAQCLPQGDDQNINADCGSVANEAHTGNDGFKGCSLDICDKVVIDTGVANRARRFGWLSRVKLLGSASNQMLLKKSRAIQRNIYVSILTQDTQPMKA</sequence>
<comment type="caution">
    <text evidence="1">The sequence shown here is derived from an EMBL/GenBank/DDBJ whole genome shotgun (WGS) entry which is preliminary data.</text>
</comment>
<protein>
    <submittedName>
        <fullName evidence="1">Uncharacterized protein</fullName>
    </submittedName>
</protein>
<keyword evidence="2" id="KW-1185">Reference proteome</keyword>
<proteinExistence type="predicted"/>
<evidence type="ECO:0000313" key="2">
    <source>
        <dbReference type="Proteomes" id="UP000037035"/>
    </source>
</evidence>
<dbReference type="OrthoDB" id="8068875at2759"/>
<dbReference type="VEuPathDB" id="FungiDB:VP01_4488g1"/>
<dbReference type="STRING" id="27349.A0A0L6UP90"/>
<dbReference type="Proteomes" id="UP000037035">
    <property type="component" value="Unassembled WGS sequence"/>
</dbReference>